<feature type="compositionally biased region" description="Pro residues" evidence="1">
    <location>
        <begin position="302"/>
        <end position="315"/>
    </location>
</feature>
<feature type="transmembrane region" description="Helical" evidence="2">
    <location>
        <begin position="132"/>
        <end position="153"/>
    </location>
</feature>
<organism evidence="3 4">
    <name type="scientific">Granulicella sibirica</name>
    <dbReference type="NCBI Taxonomy" id="2479048"/>
    <lineage>
        <taxon>Bacteria</taxon>
        <taxon>Pseudomonadati</taxon>
        <taxon>Acidobacteriota</taxon>
        <taxon>Terriglobia</taxon>
        <taxon>Terriglobales</taxon>
        <taxon>Acidobacteriaceae</taxon>
        <taxon>Granulicella</taxon>
    </lineage>
</organism>
<keyword evidence="2" id="KW-0472">Membrane</keyword>
<evidence type="ECO:0000256" key="2">
    <source>
        <dbReference type="SAM" id="Phobius"/>
    </source>
</evidence>
<proteinExistence type="predicted"/>
<comment type="caution">
    <text evidence="3">The sequence shown here is derived from an EMBL/GenBank/DDBJ whole genome shotgun (WGS) entry which is preliminary data.</text>
</comment>
<gene>
    <name evidence="3" type="ORF">GRAN_0088</name>
</gene>
<evidence type="ECO:0000313" key="3">
    <source>
        <dbReference type="EMBL" id="RXH56778.1"/>
    </source>
</evidence>
<evidence type="ECO:0000313" key="4">
    <source>
        <dbReference type="Proteomes" id="UP000289437"/>
    </source>
</evidence>
<evidence type="ECO:0000256" key="1">
    <source>
        <dbReference type="SAM" id="MobiDB-lite"/>
    </source>
</evidence>
<feature type="compositionally biased region" description="Pro residues" evidence="1">
    <location>
        <begin position="375"/>
        <end position="395"/>
    </location>
</feature>
<feature type="compositionally biased region" description="Pro residues" evidence="1">
    <location>
        <begin position="350"/>
        <end position="364"/>
    </location>
</feature>
<feature type="region of interest" description="Disordered" evidence="1">
    <location>
        <begin position="293"/>
        <end position="443"/>
    </location>
</feature>
<name>A0A4Q0T418_9BACT</name>
<dbReference type="EMBL" id="RDSM01000001">
    <property type="protein sequence ID" value="RXH56778.1"/>
    <property type="molecule type" value="Genomic_DNA"/>
</dbReference>
<keyword evidence="2" id="KW-1133">Transmembrane helix</keyword>
<keyword evidence="2" id="KW-0812">Transmembrane</keyword>
<feature type="compositionally biased region" description="Acidic residues" evidence="1">
    <location>
        <begin position="399"/>
        <end position="415"/>
    </location>
</feature>
<dbReference type="Proteomes" id="UP000289437">
    <property type="component" value="Unassembled WGS sequence"/>
</dbReference>
<protein>
    <submittedName>
        <fullName evidence="3">Uncharacterized protein</fullName>
    </submittedName>
</protein>
<dbReference type="AlphaFoldDB" id="A0A4Q0T418"/>
<feature type="region of interest" description="Disordered" evidence="1">
    <location>
        <begin position="21"/>
        <end position="84"/>
    </location>
</feature>
<feature type="compositionally biased region" description="Basic residues" evidence="1">
    <location>
        <begin position="40"/>
        <end position="53"/>
    </location>
</feature>
<reference evidence="3 4" key="1">
    <citation type="submission" date="2018-11" db="EMBL/GenBank/DDBJ databases">
        <authorList>
            <person name="Mardanov A.V."/>
            <person name="Ravin N.V."/>
            <person name="Dedysh S.N."/>
        </authorList>
    </citation>
    <scope>NUCLEOTIDE SEQUENCE [LARGE SCALE GENOMIC DNA]</scope>
    <source>
        <strain evidence="3 4">AF10</strain>
    </source>
</reference>
<keyword evidence="4" id="KW-1185">Reference proteome</keyword>
<feature type="region of interest" description="Disordered" evidence="1">
    <location>
        <begin position="176"/>
        <end position="196"/>
    </location>
</feature>
<sequence length="488" mass="52789">MSRISFAWSFYCDAPPSVRVGPTSPAAKGIRPATSQIPLRPHRRCYHTTKRMHRESGPAALPRTPKPRSPQRKRPEITDPRTTPASLLSAFVRRSNLARGAPLNNRTLEIGSGLESLLGPSFSNTFVNTGPWLIIVGVLLGVVFLAVCVVIYLQRPNAEDKEARPTLTIKVRGPASNLVRPRRPGSTFNPVPPAPAVPTRARWEALDTPLPQADSEPILEAESVEIVEVARDPVVSPDPPIAELPPSPASIESETPRQPLIPIAPLVLSASVPSGLLFESVQSTTTPRSLAFGHQATTLNPPRLPRIAAPPPPVILPTSEPEPEPELILAPSPEPPVLEIEPDQLHSPDPEPLPEPIGPVPPEMLPLAVELRTEPLPPPRPPIPEIRTEPLPPAPGEILEAEPLSDEVDVADEPAEATPAEPPKVDPFFLHPSPAVPIGEDLPSRLTPFQRMKRRRAVPTLDKNGRATYITYTFDPDADSSSDEKSGV</sequence>
<reference evidence="4" key="2">
    <citation type="submission" date="2019-02" db="EMBL/GenBank/DDBJ databases">
        <title>Granulicella sibirica sp. nov., a psychrotolerant acidobacterium isolated from an organic soil layer in forested tundra, West Siberia.</title>
        <authorList>
            <person name="Oshkin I.Y."/>
            <person name="Kulichevskaya I.S."/>
            <person name="Rijpstra W.I.C."/>
            <person name="Sinninghe Damste J.S."/>
            <person name="Rakitin A.L."/>
            <person name="Ravin N.V."/>
            <person name="Dedysh S.N."/>
        </authorList>
    </citation>
    <scope>NUCLEOTIDE SEQUENCE [LARGE SCALE GENOMIC DNA]</scope>
    <source>
        <strain evidence="4">AF10</strain>
    </source>
</reference>
<accession>A0A4Q0T418</accession>